<dbReference type="NCBIfam" id="NF047352">
    <property type="entry name" value="P_loop_sacsin"/>
    <property type="match status" value="2"/>
</dbReference>
<feature type="compositionally biased region" description="Polar residues" evidence="2">
    <location>
        <begin position="420"/>
        <end position="441"/>
    </location>
</feature>
<dbReference type="Pfam" id="PF25794">
    <property type="entry name" value="SACS"/>
    <property type="match status" value="2"/>
</dbReference>
<feature type="domain" description="Sacsin/Nov" evidence="4">
    <location>
        <begin position="2933"/>
        <end position="3026"/>
    </location>
</feature>
<evidence type="ECO:0008006" key="7">
    <source>
        <dbReference type="Google" id="ProtNLM"/>
    </source>
</evidence>
<dbReference type="InterPro" id="IPR058210">
    <property type="entry name" value="SACS/Nov_dom"/>
</dbReference>
<dbReference type="Pfam" id="PF13020">
    <property type="entry name" value="NOV_C"/>
    <property type="match status" value="1"/>
</dbReference>
<feature type="domain" description="Protein NO VEIN C-terminal" evidence="3">
    <location>
        <begin position="4324"/>
        <end position="4411"/>
    </location>
</feature>
<dbReference type="GO" id="GO:0010305">
    <property type="term" value="P:leaf vascular tissue pattern formation"/>
    <property type="evidence" value="ECO:0007669"/>
    <property type="project" value="TreeGrafter"/>
</dbReference>
<dbReference type="Proteomes" id="UP000886885">
    <property type="component" value="Chromosome 1A"/>
</dbReference>
<evidence type="ECO:0000259" key="3">
    <source>
        <dbReference type="Pfam" id="PF13020"/>
    </source>
</evidence>
<protein>
    <recommendedName>
        <fullName evidence="7">Protein NO VEIN C-terminal domain-containing protein</fullName>
    </recommendedName>
</protein>
<comment type="caution">
    <text evidence="5">The sequence shown here is derived from an EMBL/GenBank/DDBJ whole genome shotgun (WGS) entry which is preliminary data.</text>
</comment>
<feature type="region of interest" description="Disordered" evidence="2">
    <location>
        <begin position="4279"/>
        <end position="4301"/>
    </location>
</feature>
<feature type="compositionally biased region" description="Pro residues" evidence="2">
    <location>
        <begin position="90"/>
        <end position="103"/>
    </location>
</feature>
<dbReference type="PANTHER" id="PTHR32387">
    <property type="entry name" value="WU:FJ29H11"/>
    <property type="match status" value="1"/>
</dbReference>
<feature type="coiled-coil region" evidence="1">
    <location>
        <begin position="131"/>
        <end position="158"/>
    </location>
</feature>
<evidence type="ECO:0000256" key="1">
    <source>
        <dbReference type="SAM" id="Coils"/>
    </source>
</evidence>
<dbReference type="InterPro" id="IPR052957">
    <property type="entry name" value="Auxin_embryo_med"/>
</dbReference>
<gene>
    <name evidence="5" type="ORF">POTOM_002445</name>
</gene>
<reference evidence="5" key="1">
    <citation type="journal article" date="2020" name="bioRxiv">
        <title>Hybrid origin of Populus tomentosa Carr. identified through genome sequencing and phylogenomic analysis.</title>
        <authorList>
            <person name="An X."/>
            <person name="Gao K."/>
            <person name="Chen Z."/>
            <person name="Li J."/>
            <person name="Yang X."/>
            <person name="Yang X."/>
            <person name="Zhou J."/>
            <person name="Guo T."/>
            <person name="Zhao T."/>
            <person name="Huang S."/>
            <person name="Miao D."/>
            <person name="Khan W.U."/>
            <person name="Rao P."/>
            <person name="Ye M."/>
            <person name="Lei B."/>
            <person name="Liao W."/>
            <person name="Wang J."/>
            <person name="Ji L."/>
            <person name="Li Y."/>
            <person name="Guo B."/>
            <person name="Mustafa N.S."/>
            <person name="Li S."/>
            <person name="Yun Q."/>
            <person name="Keller S.R."/>
            <person name="Mao J."/>
            <person name="Zhang R."/>
            <person name="Strauss S.H."/>
        </authorList>
    </citation>
    <scope>NUCLEOTIDE SEQUENCE</scope>
    <source>
        <strain evidence="5">GM15</strain>
        <tissue evidence="5">Leaf</tissue>
    </source>
</reference>
<feature type="region of interest" description="Disordered" evidence="2">
    <location>
        <begin position="404"/>
        <end position="481"/>
    </location>
</feature>
<dbReference type="GO" id="GO:0005634">
    <property type="term" value="C:nucleus"/>
    <property type="evidence" value="ECO:0007669"/>
    <property type="project" value="TreeGrafter"/>
</dbReference>
<evidence type="ECO:0000256" key="2">
    <source>
        <dbReference type="SAM" id="MobiDB-lite"/>
    </source>
</evidence>
<dbReference type="InterPro" id="IPR024975">
    <property type="entry name" value="NOV_C"/>
</dbReference>
<feature type="domain" description="Sacsin/Nov" evidence="4">
    <location>
        <begin position="1194"/>
        <end position="1283"/>
    </location>
</feature>
<feature type="region of interest" description="Disordered" evidence="2">
    <location>
        <begin position="2179"/>
        <end position="2201"/>
    </location>
</feature>
<keyword evidence="6" id="KW-1185">Reference proteome</keyword>
<dbReference type="GO" id="GO:0009793">
    <property type="term" value="P:embryo development ending in seed dormancy"/>
    <property type="evidence" value="ECO:0007669"/>
    <property type="project" value="TreeGrafter"/>
</dbReference>
<feature type="region of interest" description="Disordered" evidence="2">
    <location>
        <begin position="82"/>
        <end position="112"/>
    </location>
</feature>
<evidence type="ECO:0000313" key="5">
    <source>
        <dbReference type="EMBL" id="KAG6793248.1"/>
    </source>
</evidence>
<organism evidence="5 6">
    <name type="scientific">Populus tomentosa</name>
    <name type="common">Chinese white poplar</name>
    <dbReference type="NCBI Taxonomy" id="118781"/>
    <lineage>
        <taxon>Eukaryota</taxon>
        <taxon>Viridiplantae</taxon>
        <taxon>Streptophyta</taxon>
        <taxon>Embryophyta</taxon>
        <taxon>Tracheophyta</taxon>
        <taxon>Spermatophyta</taxon>
        <taxon>Magnoliopsida</taxon>
        <taxon>eudicotyledons</taxon>
        <taxon>Gunneridae</taxon>
        <taxon>Pentapetalae</taxon>
        <taxon>rosids</taxon>
        <taxon>fabids</taxon>
        <taxon>Malpighiales</taxon>
        <taxon>Salicaceae</taxon>
        <taxon>Saliceae</taxon>
        <taxon>Populus</taxon>
    </lineage>
</organism>
<evidence type="ECO:0000313" key="6">
    <source>
        <dbReference type="Proteomes" id="UP000886885"/>
    </source>
</evidence>
<dbReference type="OrthoDB" id="1262810at2759"/>
<dbReference type="GO" id="GO:0048364">
    <property type="term" value="P:root development"/>
    <property type="evidence" value="ECO:0007669"/>
    <property type="project" value="TreeGrafter"/>
</dbReference>
<keyword evidence="1" id="KW-0175">Coiled coil</keyword>
<feature type="region of interest" description="Disordered" evidence="2">
    <location>
        <begin position="1"/>
        <end position="21"/>
    </location>
</feature>
<accession>A0A8X8IZ69</accession>
<dbReference type="EMBL" id="JAAWWB010000001">
    <property type="protein sequence ID" value="KAG6793248.1"/>
    <property type="molecule type" value="Genomic_DNA"/>
</dbReference>
<proteinExistence type="predicted"/>
<sequence>MHGHRPPYRPGGRGQPPQRHPLQQELPTELLTFNPNFVPLQDPNFFLHTFTNALLQQNFPMQNPNFPIQNPNFFLPPQQQIQYRQQQLQEPPPPGAPPPPPPEQQEQQQEPATLQQNLPKFPQNPKKKVKQSNKELQLERIDRAVEKAREDLSDSEENVSAWKVSQSVLVNFQAESWDSLGFKMQEVPALFRLMVTESKINAFIHCFVGVRRITSIYDLEVAICKNEGIENFEELGLGPLMRHPLVLHYFSMKPDACTEVFKITSEEIILWLSEFMDTCQKKVIIVDEFLLFLAKNYPVKGPEMLGVRVQSLGTHISFIREAKASENSTQKKCRETLARNGSLKKCQEARASGPRVRSQRHEGRFSLEKERLEERFSAVSERIKSFSQENYGFCGKHIRFVSSSSEDEKSDDGKNEDEMTNNNVGSHLRSSAQAISSSDRVSSCPYPSATEEMSRLGLKGETGSQFSPDCGSSRPKESNRSFFKKRKLEDASWNVSEPSKLLRSNKKHAHPIDNFDKTEEFVTPSEDDISLSSNDLGAFITTWKEACKDYTVAEILERMLQYYKPPESKKAVRKRTNRCMRRFKCIFSSYPFNGMLNVAVASIKCGMWDSIYDTFQVASQPESANTLSGNCYEYGCIDTETGEKQAPVACERLQQTHSVPVEEIIGKITRHYELDNEYQSNDQFGVKEFKSLGHGEFFVFLENHASLFPAKLQNLLSGDRCGKSTLEVSMLQHQLMVLVSQASYSLWENETITKQMVAALLTRQFPLLSFNIMENGSIEDFQQLVEKYKNNVISKCVLFSATLSGMHHIGDSLPLKEDKLETNEVRNKGDNLVAAFNSVTSKDAIEVLVRAPMLSDLNSWSHWDLKFASSLGPLVGWLLSEVNDKELMCLVTKDGKVIRIDQSATADSFLEAALQRSSFQTAVKLLSLLSLAGGENHVPLSLLKCYACHAFEVILKNHSENMEVEDSRKCFLHGKAIGVASNNLTVELQKKSFKINQALHFASRFVLDCLGFMPAEFHGFAADVLLSGMQSVIKEASSVILYECNQNERLMLHEIGLSIGIVEWIEDYHAFCSSSTTDLSVSSGSSCLETVRSEISTENVTLREDVQYATCTQVRCTIDDAVVSSIETISGSLEQSSDLDQHKDAAMVIESIRKEEFGLDANLFNTESSMLKKQHARLGRALHCLSQELYSQDSHFLLELVQNADDNIYPENVEPTLTFILQESGIIVLNNERGFSAQNIRALCDVGNSTKKGSGGGYIGQKGIGFKSVFRITDCPEIHSNGFHIKFDIGEGQIGFVLPTVVPPCDINFFSQLVSMHPDQMNINSWNTCIVLPFRASNVSCFRNMLNDSVIVMRKEILEDGIVKVSCGKDKMSWLVASQKLEAHASRPKVQGTEIAIAFTLEESDNGEYNPRLDQQPVFCFSSSKNLWENPGKAVATYMSFVPLVGEVHGFFSGLPKAIILELRRTSCLLIEGDRSKMVPPCSVLRGWDMQSQNVLPDRLLQEYLGLGFLDKNIVLSDSLARALGIMEYGPETLIKFMTHLCRTENGLKLMGLGWLSSWLNTLYAMLSQSSEQTDLIDKLHNIPFIPLSDGTYSSVDIVNPALLSASAVDETSVDNAARMLHRIGVQELSAHEIIKVHILQAISDDRITDRDKDLMIDYLCFIMIHLQSGCPNCCAERKHIIYELQNKAYILTNHGYRRPVETSIHFSREFGNPIDVNELINIAEMRWHEVDISYLNHPANKSLSNGLTKWREFLQEIGVADFVRVIQIEKSVADLCHSVPNNMAWDTDLISPGSTAKDWESSELAHLLFILSTSGDGERCKYLLEVLDTLWDDNFSDKATVYYDLKSSDNGRSFKSSFISKICDFQWVVSSMDNELHYPKDLFYDCDAVRSILGASAPYALPKVRSRKLLSELGLKTEVTIDDVLEIIKAWRKSETTFKARYCCTFVVLWLMSCINAFIHCFVGVRRITSIYDLEVAICKNEGIENFEELGLGPLMRHPLVLHYFSMKPDACTEVFKITSEEIILWLSEFMDTCQKKVIIVDEFLLFLAKNYPVKGPEMLGVRVQSLGTHISFIREAKASENSTQKKCRETLARNGSLKKCQEARASGPRVRSQRHEGRFSLEKERLEERFSANEDEMTNNNVGSHLRSSAQAISSSDRVSSCPYPSATEEMSRLGLKGETGSQFSPDCGSSRPKESNRSFFKKRKLEDASWNVSEPSKLLRSNKKHAHPIDNFDKTEEFVTPSEDDISLSSNDLGAFITTWKEACKDYTVAEILERMLQYYKPPESKKAVRKRTNRCMRRFKCIFSSYPFNGMLNVAVASIKCGMWDSIYDTFQVASQPESANTLSGNCYEYGCIDTETGEKQAPVACERLQQTHSVPVEEIIGKITRHYELDNEYQSNGKSVLENKLISLRKLSSCELWLADQFGVKEFKSLGHGEFFVFLENHASLFPAKLQNLLSGDRCGKSTLEVSMLQHQLMVLVSQASYSLWENETITKQMVAALLTRQFPLLSFNIMENGSIEDFQQLVEKYKNNVISKCVLFSATLSGMHHIGDSLPLKEDKLETNEVRNKGDNLVAAFNSVTSKDAIEVLVRAPMLSDLNSWSHWDLKFASSLGPLVGWLLSEVNDKELMCLVTKDGKVIRIDQSATADSFLEAALQRSSFQTAVKLLSLLSLAGGENHVPLSLLKCYACHAFEVILKNHSENMEVEDSRKCFLHGKAIGVASNNLTVELQKKSFKINQALHFASRFVLDCLGFMPAEFHGFAADVLLSGMQSVIKEASSVILYECNQNERLMLHEIGLSIGIVEWIEDYHAFCSSSTTDLSVSSGSSCLETVRSEISTENVTLREDVQYATCTQVRCTIDDAVVSSIETISGSLEQSSDLDQHKDAAMVIESIRKEEFGLDANLFNTESSMLKKQHARLGRALHCLSQELYSQDSHFLLELVQNADDNIYPENVEPTLTFILQESGIIVLNNERGFSAQNIRALCDVGNSTKKGSGGGYIGQKGIGFKSVFRITDCPEIHSNGFHIKFDIGEGQIGFVLPTVVPPCDINFFSQLVSMHPDQMNINSWNTCIVLPFRSKSEDTATKMFSDLHPSLLLFLQRLQCIMFRNMLNDSVIVMRKEILEDGIVKVSCGKDKMSWLVASQKLEAHASRPKVQGTEIAIAFTLEESDNGEYNPRLDQQPVFAFLPLRTYGLKFILQGDFILPSSREEVDKNNPWNEWLLTKFPGLFVSAERSFCALSCFRENPGKAVATYMSFVPLVGEVHGFFSGLPKAIILELRRTSCLLIEGDRSKMVPPCSVLRGWDMQSQNVLPDRLLQEYLGLGFLDKNIVLSDSLARALGIMEYGPETLIKFMTHLCRTENGLKLMGLGWLSSWLNTLYAMLSRSSEQTDLIDKLHNIPFIPLSDGTYSSVDVSTIWLHSDTLSTGFDRVHRLEAFPKLNAKLQIVNPALLSASAVDETSVDNAARMLHRIGVQELSAHEIIKVHILQAISDDRITDRDKDLMIDYLCFIMIHLQSGCPNCCAERKHIIYELQNKAYILTNHGYRRPVETSIHFSREFGNPIDVNELINIAEMRWHEVDISYLNHPANKSLSNGLTKWREFLQEIGVADFVRVIQIEKSVADLCHSVPNNMAWDTDLISPGSTAKDWESSELAHLLFILSTSGDGERCKYLLEVLDTLWDDNFSDKATVYYDLKSSDNGRSFKSSFISKICDFQWVVSSMDNELHYPKDLFYDCDAVRSILGASAPYALPKVRSRKLLSELGLKTEVTIDDVLEIIKAWRKSETTFKASIAQMSKFYTFIWDEISSSRNKVSEAFRSGPFIFVPSKSGSNHKDLLPGVFLSAEDVYWHDPTGSMDRLKKIHSQGRSTSVIQCLLSKILCNVYPGLHDFFVNECGVSEIPTCHSYLDILLQLSTAVLPSQAASAVFKVLLMWTEGLESGSLSTEEIIHLKECLTKVDYTVLPTAQDKWVSLDPSFGLVCWSDDKNLRKIFKNFNNIEFLYFGNLSGSEQEMLQTKVSLLLQKLGIPALSEVVTRKAIYDGPADSSFKASLINWALPYAQRYIYSTHPDKYSKLKQSGFNNLKQLQVIAVEKLSYHYAIKKCRLASKRQEQCSCLLEGNTLYTRLESDTHALFLELSRLFFDGTPELHLANFLHMITTMAESGSTEEQTEFFIVNSQKVSKLPDEESLWLLSSTQSLTTNEELLQIDVSPTSINEQKPSNLKLKASVSSYWPPADWKTAPDFHSSRCSINDEEIVTEAVSVVPAKNNADFTIENKADELPESDNVDTQTPNFNGPELGPSKIFRTDQLRPGTANAIQAMATGREGEQVAFNHLTQKFGQVVKWVNQDNETGLPYDMVIEVGSSKEYIEVKATRSSMKNWFEISFREWHFAVEKGECFSILHVLLGNNKARVTTFRNPARQCQSGKLRLVVLMPTVSETWEDVSLLT</sequence>
<evidence type="ECO:0000259" key="4">
    <source>
        <dbReference type="Pfam" id="PF25794"/>
    </source>
</evidence>
<name>A0A8X8IZ69_POPTO</name>
<dbReference type="PANTHER" id="PTHR32387:SF0">
    <property type="entry name" value="PROTEIN NO VEIN"/>
    <property type="match status" value="1"/>
</dbReference>